<dbReference type="InterPro" id="IPR016176">
    <property type="entry name" value="Cbl-dep_enz_cat"/>
</dbReference>
<reference evidence="2 3" key="1">
    <citation type="submission" date="2018-03" db="EMBL/GenBank/DDBJ databases">
        <title>Genomic Encyclopedia of Archaeal and Bacterial Type Strains, Phase II (KMG-II): from individual species to whole genera.</title>
        <authorList>
            <person name="Goeker M."/>
        </authorList>
    </citation>
    <scope>NUCLEOTIDE SEQUENCE [LARGE SCALE GENOMIC DNA]</scope>
    <source>
        <strain evidence="2 3">DSM 28057</strain>
    </source>
</reference>
<dbReference type="GO" id="GO:0016866">
    <property type="term" value="F:intramolecular transferase activity"/>
    <property type="evidence" value="ECO:0007669"/>
    <property type="project" value="InterPro"/>
</dbReference>
<accession>A0A2P8DZA3</accession>
<evidence type="ECO:0000313" key="2">
    <source>
        <dbReference type="EMBL" id="PSL02558.1"/>
    </source>
</evidence>
<dbReference type="OrthoDB" id="9762378at2"/>
<dbReference type="Proteomes" id="UP000240708">
    <property type="component" value="Unassembled WGS sequence"/>
</dbReference>
<dbReference type="PANTHER" id="PTHR48101:SF1">
    <property type="entry name" value="METHYLMALONYL-COA MUTASE, LARGE SUBUNIT"/>
    <property type="match status" value="1"/>
</dbReference>
<feature type="domain" description="Methylmalonyl-CoA mutase alpha/beta chain catalytic" evidence="1">
    <location>
        <begin position="113"/>
        <end position="439"/>
    </location>
</feature>
<dbReference type="RefSeq" id="WP_106568115.1">
    <property type="nucleotide sequence ID" value="NZ_PYGF01000009.1"/>
</dbReference>
<comment type="caution">
    <text evidence="2">The sequence shown here is derived from an EMBL/GenBank/DDBJ whole genome shotgun (WGS) entry which is preliminary data.</text>
</comment>
<dbReference type="InterPro" id="IPR006099">
    <property type="entry name" value="MeMalonylCoA_mutase_a/b_cat"/>
</dbReference>
<protein>
    <submittedName>
        <fullName evidence="2">Heterodimeric methylmalonyl-CoA mutase small subunit</fullName>
    </submittedName>
</protein>
<name>A0A2P8DZA3_9BACT</name>
<dbReference type="GO" id="GO:0031419">
    <property type="term" value="F:cobalamin binding"/>
    <property type="evidence" value="ECO:0007669"/>
    <property type="project" value="InterPro"/>
</dbReference>
<organism evidence="2 3">
    <name type="scientific">Cecembia rubra</name>
    <dbReference type="NCBI Taxonomy" id="1485585"/>
    <lineage>
        <taxon>Bacteria</taxon>
        <taxon>Pseudomonadati</taxon>
        <taxon>Bacteroidota</taxon>
        <taxon>Cytophagia</taxon>
        <taxon>Cytophagales</taxon>
        <taxon>Cyclobacteriaceae</taxon>
        <taxon>Cecembia</taxon>
    </lineage>
</organism>
<dbReference type="AlphaFoldDB" id="A0A2P8DZA3"/>
<dbReference type="EMBL" id="PYGF01000009">
    <property type="protein sequence ID" value="PSL02558.1"/>
    <property type="molecule type" value="Genomic_DNA"/>
</dbReference>
<dbReference type="Pfam" id="PF01642">
    <property type="entry name" value="MM_CoA_mutase"/>
    <property type="match status" value="1"/>
</dbReference>
<evidence type="ECO:0000259" key="1">
    <source>
        <dbReference type="Pfam" id="PF01642"/>
    </source>
</evidence>
<dbReference type="PANTHER" id="PTHR48101">
    <property type="entry name" value="METHYLMALONYL-COA MUTASE, MITOCHONDRIAL-RELATED"/>
    <property type="match status" value="1"/>
</dbReference>
<gene>
    <name evidence="2" type="ORF">CLV48_10920</name>
</gene>
<keyword evidence="3" id="KW-1185">Reference proteome</keyword>
<evidence type="ECO:0000313" key="3">
    <source>
        <dbReference type="Proteomes" id="UP000240708"/>
    </source>
</evidence>
<dbReference type="SUPFAM" id="SSF51703">
    <property type="entry name" value="Cobalamin (vitamin B12)-dependent enzymes"/>
    <property type="match status" value="1"/>
</dbReference>
<proteinExistence type="predicted"/>
<sequence length="475" mass="54127">MENNLFEEFGPVTKEQWIQQAIADLKGKDFKEHLVSKTADDIEILPFYMEEDMVNLSFLKEYHNKIQPNSKIPGMPPRIWSNVVYLGIKDQNQGNAIILDALQNGCDAIVLEVSGNEDFDSILNGVELQYIKTFLMPIGLDPSMILGSFLDWFNSKNWDLNQLQGGLLWDGMAQLLRDRSDLDKISQELATSIKILESFHGFKACCINFSHYHETGATAVQELTFGIASYIELLDYIGKKKIPVQKVFESTMLHFSVGSDYFEEISKLRSSRILFQSLAALYKVEVNPEDIQVFCQTSNWTKSKRDVHTNMLRNTTEAMGAILGGCNDLWVRSHDEVIAEPNSFSRRMARNISNILREESYYDKVLDPVAGSYFIENLIAMLLNKVKEGLEKIEANGGWWQLYQSQIIQEEIKSTRKKRLTGILQVQKTKIGANKYLLKGENLGLSSMGNVEELPWQLLGCRETDLLEFQTDTLA</sequence>
<dbReference type="Gene3D" id="3.20.20.240">
    <property type="entry name" value="Methylmalonyl-CoA mutase"/>
    <property type="match status" value="1"/>
</dbReference>